<proteinExistence type="predicted"/>
<evidence type="ECO:0000313" key="4">
    <source>
        <dbReference type="Proteomes" id="UP000326340"/>
    </source>
</evidence>
<dbReference type="PANTHER" id="PTHR42085:SF2">
    <property type="entry name" value="F-BOX DOMAIN-CONTAINING PROTEIN"/>
    <property type="match status" value="1"/>
</dbReference>
<evidence type="ECO:0000259" key="2">
    <source>
        <dbReference type="Pfam" id="PF20150"/>
    </source>
</evidence>
<name>A0A5Q4C524_9PEZI</name>
<feature type="compositionally biased region" description="Polar residues" evidence="1">
    <location>
        <begin position="1"/>
        <end position="23"/>
    </location>
</feature>
<evidence type="ECO:0000313" key="3">
    <source>
        <dbReference type="EMBL" id="TQN73949.1"/>
    </source>
</evidence>
<dbReference type="InterPro" id="IPR038883">
    <property type="entry name" value="AN11006-like"/>
</dbReference>
<feature type="compositionally biased region" description="Low complexity" evidence="1">
    <location>
        <begin position="170"/>
        <end position="180"/>
    </location>
</feature>
<comment type="caution">
    <text evidence="3">The sequence shown here is derived from an EMBL/GenBank/DDBJ whole genome shotgun (WGS) entry which is preliminary data.</text>
</comment>
<feature type="region of interest" description="Disordered" evidence="1">
    <location>
        <begin position="1"/>
        <end position="117"/>
    </location>
</feature>
<accession>A0A5Q4C524</accession>
<dbReference type="Proteomes" id="UP000326340">
    <property type="component" value="Unassembled WGS sequence"/>
</dbReference>
<dbReference type="Pfam" id="PF20150">
    <property type="entry name" value="2EXR"/>
    <property type="match status" value="1"/>
</dbReference>
<sequence length="505" mass="56478">MAPNTKTRAAKKQQTSANGSRTKASLPKGKANAPKIKTNVPKGKARDLAKNSKSAAPPQPQDTIVVGGQKRHVITVEDDSSDEGTIRPPKRRKGGKGPDPHDYHAVREAPPRPLSGQFARKSTAHFTWGASFQSPPLSRSKAQEKQSEANAVAPLVIEKGKRMGRSKNPSQLRPSRGSGSLLSMSAGLKSLNGKTHFLFMNLPLEIRQKIYKEILVAKTPIRVRQGWSAVYPRNRPLVETDILRVCRQVRNEAVNVLYGENTFLYLLREAAKLPATNSLGENEIVVQHPLLAEERLSEYGGNSEDEYDGADLLPMARSMRDSEIEIDIRRYGHKFRKLMIVAEPNRTEKGYLLSMANAINVFRNLKPIRPRVHTLTIEITPIRDIHTGEISFLDFFEKTSEVVRALKGLPCQFIEILVNTGGGNQERIRLNMKYAANIRRAKRGQEDAWENDPVMKSYRSVQAGEAQQSLDRLSVMIQKVWEGPNGRFVGGLNSDESDDENEDYF</sequence>
<feature type="domain" description="2EXR" evidence="2">
    <location>
        <begin position="198"/>
        <end position="257"/>
    </location>
</feature>
<evidence type="ECO:0000256" key="1">
    <source>
        <dbReference type="SAM" id="MobiDB-lite"/>
    </source>
</evidence>
<dbReference type="PANTHER" id="PTHR42085">
    <property type="entry name" value="F-BOX DOMAIN-CONTAINING PROTEIN"/>
    <property type="match status" value="1"/>
</dbReference>
<dbReference type="InterPro" id="IPR045518">
    <property type="entry name" value="2EXR"/>
</dbReference>
<feature type="compositionally biased region" description="Basic and acidic residues" evidence="1">
    <location>
        <begin position="96"/>
        <end position="110"/>
    </location>
</feature>
<dbReference type="EMBL" id="PUHP01000063">
    <property type="protein sequence ID" value="TQN73949.1"/>
    <property type="molecule type" value="Genomic_DNA"/>
</dbReference>
<organism evidence="3 4">
    <name type="scientific">Colletotrichum shisoi</name>
    <dbReference type="NCBI Taxonomy" id="2078593"/>
    <lineage>
        <taxon>Eukaryota</taxon>
        <taxon>Fungi</taxon>
        <taxon>Dikarya</taxon>
        <taxon>Ascomycota</taxon>
        <taxon>Pezizomycotina</taxon>
        <taxon>Sordariomycetes</taxon>
        <taxon>Hypocreomycetidae</taxon>
        <taxon>Glomerellales</taxon>
        <taxon>Glomerellaceae</taxon>
        <taxon>Colletotrichum</taxon>
        <taxon>Colletotrichum destructivum species complex</taxon>
    </lineage>
</organism>
<protein>
    <recommendedName>
        <fullName evidence="2">2EXR domain-containing protein</fullName>
    </recommendedName>
</protein>
<dbReference type="OrthoDB" id="5413827at2759"/>
<dbReference type="AlphaFoldDB" id="A0A5Q4C524"/>
<gene>
    <name evidence="3" type="ORF">CSHISOI_01471</name>
</gene>
<keyword evidence="4" id="KW-1185">Reference proteome</keyword>
<feature type="region of interest" description="Disordered" evidence="1">
    <location>
        <begin position="129"/>
        <end position="180"/>
    </location>
</feature>
<reference evidence="3 4" key="1">
    <citation type="journal article" date="2019" name="Sci. Rep.">
        <title>Colletotrichum shisoi sp. nov., an anthracnose pathogen of Perilla frutescens in Japan: molecular phylogenetic, morphological and genomic evidence.</title>
        <authorList>
            <person name="Gan P."/>
            <person name="Tsushima A."/>
            <person name="Hiroyama R."/>
            <person name="Narusaka M."/>
            <person name="Takano Y."/>
            <person name="Narusaka Y."/>
            <person name="Kawaradani M."/>
            <person name="Damm U."/>
            <person name="Shirasu K."/>
        </authorList>
    </citation>
    <scope>NUCLEOTIDE SEQUENCE [LARGE SCALE GENOMIC DNA]</scope>
    <source>
        <strain evidence="3 4">PG-2018a</strain>
    </source>
</reference>